<proteinExistence type="predicted"/>
<keyword evidence="2" id="KW-1185">Reference proteome</keyword>
<sequence>MSIGKHNILETTHDSLRIQKSKTIREFYAKLCDLSNQVFALREEYSDAKLVRKVLRYLFERFSIK</sequence>
<protein>
    <submittedName>
        <fullName evidence="1">Uncharacterized protein</fullName>
    </submittedName>
</protein>
<feature type="non-terminal residue" evidence="1">
    <location>
        <position position="65"/>
    </location>
</feature>
<name>A0A7J8N3J2_9ROSI</name>
<dbReference type="Proteomes" id="UP000593572">
    <property type="component" value="Unassembled WGS sequence"/>
</dbReference>
<dbReference type="EMBL" id="JABEZX010000012">
    <property type="protein sequence ID" value="MBA0571578.1"/>
    <property type="molecule type" value="Genomic_DNA"/>
</dbReference>
<evidence type="ECO:0000313" key="1">
    <source>
        <dbReference type="EMBL" id="MBA0571578.1"/>
    </source>
</evidence>
<evidence type="ECO:0000313" key="2">
    <source>
        <dbReference type="Proteomes" id="UP000593572"/>
    </source>
</evidence>
<comment type="caution">
    <text evidence="1">The sequence shown here is derived from an EMBL/GenBank/DDBJ whole genome shotgun (WGS) entry which is preliminary data.</text>
</comment>
<organism evidence="1 2">
    <name type="scientific">Gossypium lobatum</name>
    <dbReference type="NCBI Taxonomy" id="34289"/>
    <lineage>
        <taxon>Eukaryota</taxon>
        <taxon>Viridiplantae</taxon>
        <taxon>Streptophyta</taxon>
        <taxon>Embryophyta</taxon>
        <taxon>Tracheophyta</taxon>
        <taxon>Spermatophyta</taxon>
        <taxon>Magnoliopsida</taxon>
        <taxon>eudicotyledons</taxon>
        <taxon>Gunneridae</taxon>
        <taxon>Pentapetalae</taxon>
        <taxon>rosids</taxon>
        <taxon>malvids</taxon>
        <taxon>Malvales</taxon>
        <taxon>Malvaceae</taxon>
        <taxon>Malvoideae</taxon>
        <taxon>Gossypium</taxon>
    </lineage>
</organism>
<accession>A0A7J8N3J2</accession>
<dbReference type="AlphaFoldDB" id="A0A7J8N3J2"/>
<reference evidence="1 2" key="1">
    <citation type="journal article" date="2019" name="Genome Biol. Evol.">
        <title>Insights into the evolution of the New World diploid cottons (Gossypium, subgenus Houzingenia) based on genome sequencing.</title>
        <authorList>
            <person name="Grover C.E."/>
            <person name="Arick M.A. 2nd"/>
            <person name="Thrash A."/>
            <person name="Conover J.L."/>
            <person name="Sanders W.S."/>
            <person name="Peterson D.G."/>
            <person name="Frelichowski J.E."/>
            <person name="Scheffler J.A."/>
            <person name="Scheffler B.E."/>
            <person name="Wendel J.F."/>
        </authorList>
    </citation>
    <scope>NUCLEOTIDE SEQUENCE [LARGE SCALE GENOMIC DNA]</scope>
    <source>
        <strain evidence="1">157</strain>
        <tissue evidence="1">Leaf</tissue>
    </source>
</reference>
<gene>
    <name evidence="1" type="ORF">Golob_001962</name>
</gene>